<protein>
    <submittedName>
        <fullName evidence="5">Acetyl-CoA synthetase-like protein</fullName>
    </submittedName>
</protein>
<keyword evidence="2" id="KW-0597">Phosphoprotein</keyword>
<reference evidence="5 6" key="1">
    <citation type="submission" date="2016-04" db="EMBL/GenBank/DDBJ databases">
        <title>A degradative enzymes factory behind the ericoid mycorrhizal symbiosis.</title>
        <authorList>
            <consortium name="DOE Joint Genome Institute"/>
            <person name="Martino E."/>
            <person name="Morin E."/>
            <person name="Grelet G."/>
            <person name="Kuo A."/>
            <person name="Kohler A."/>
            <person name="Daghino S."/>
            <person name="Barry K."/>
            <person name="Choi C."/>
            <person name="Cichocki N."/>
            <person name="Clum A."/>
            <person name="Copeland A."/>
            <person name="Hainaut M."/>
            <person name="Haridas S."/>
            <person name="Labutti K."/>
            <person name="Lindquist E."/>
            <person name="Lipzen A."/>
            <person name="Khouja H.-R."/>
            <person name="Murat C."/>
            <person name="Ohm R."/>
            <person name="Olson A."/>
            <person name="Spatafora J."/>
            <person name="Veneault-Fourrey C."/>
            <person name="Henrissat B."/>
            <person name="Grigoriev I."/>
            <person name="Martin F."/>
            <person name="Perotto S."/>
        </authorList>
    </citation>
    <scope>NUCLEOTIDE SEQUENCE [LARGE SCALE GENOMIC DNA]</scope>
    <source>
        <strain evidence="5 6">F</strain>
    </source>
</reference>
<dbReference type="InterPro" id="IPR045851">
    <property type="entry name" value="AMP-bd_C_sf"/>
</dbReference>
<dbReference type="Gene3D" id="3.30.559.10">
    <property type="entry name" value="Chloramphenicol acetyltransferase-like domain"/>
    <property type="match status" value="1"/>
</dbReference>
<dbReference type="GO" id="GO:0006631">
    <property type="term" value="P:fatty acid metabolic process"/>
    <property type="evidence" value="ECO:0007669"/>
    <property type="project" value="TreeGrafter"/>
</dbReference>
<dbReference type="GO" id="GO:0031956">
    <property type="term" value="F:medium-chain fatty acid-CoA ligase activity"/>
    <property type="evidence" value="ECO:0007669"/>
    <property type="project" value="TreeGrafter"/>
</dbReference>
<keyword evidence="1" id="KW-0596">Phosphopantetheine</keyword>
<evidence type="ECO:0000256" key="3">
    <source>
        <dbReference type="SAM" id="MobiDB-lite"/>
    </source>
</evidence>
<dbReference type="Gene3D" id="3.30.559.30">
    <property type="entry name" value="Nonribosomal peptide synthetase, condensation domain"/>
    <property type="match status" value="1"/>
</dbReference>
<dbReference type="SUPFAM" id="SSF56801">
    <property type="entry name" value="Acetyl-CoA synthetase-like"/>
    <property type="match status" value="1"/>
</dbReference>
<dbReference type="SUPFAM" id="SSF52777">
    <property type="entry name" value="CoA-dependent acyltransferases"/>
    <property type="match status" value="2"/>
</dbReference>
<dbReference type="PANTHER" id="PTHR43201:SF30">
    <property type="entry name" value="AMP-DEPENDENT SYNTHETASE_LIGASE DOMAIN-CONTAINING PROTEIN"/>
    <property type="match status" value="1"/>
</dbReference>
<dbReference type="OrthoDB" id="10253869at2759"/>
<organism evidence="5 6">
    <name type="scientific">Hyaloscypha variabilis (strain UAMH 11265 / GT02V1 / F)</name>
    <name type="common">Meliniomyces variabilis</name>
    <dbReference type="NCBI Taxonomy" id="1149755"/>
    <lineage>
        <taxon>Eukaryota</taxon>
        <taxon>Fungi</taxon>
        <taxon>Dikarya</taxon>
        <taxon>Ascomycota</taxon>
        <taxon>Pezizomycotina</taxon>
        <taxon>Leotiomycetes</taxon>
        <taxon>Helotiales</taxon>
        <taxon>Hyaloscyphaceae</taxon>
        <taxon>Hyaloscypha</taxon>
        <taxon>Hyaloscypha variabilis</taxon>
    </lineage>
</organism>
<dbReference type="InterPro" id="IPR042099">
    <property type="entry name" value="ANL_N_sf"/>
</dbReference>
<sequence>LSWTFSQLATASHHLALSLYTSGIRPKDRIVAFVTNGAEWHILLRASLELGCVFAPLNPKTVNNRAEARHLMEMLFPKVVLVQDADVAEKLWEHAPESMAGVDVKLVSPEEKGELVPADVPEGWLALSEFLESGKGRGREVAEKEIERIERNDEDVVVVLMTSGTTNLPKGCPITSKGYSSQLRATCSQIELGKDETRSAMNHSVPSHLMGANFSMGYHAVGLKVVHPAAAFSPASSISAISLERCTDLPAVPAIIHAMLAHPDLAKVDTSCLKCVLMGATTILPETLRMAMRELGAERASEAYGMTETGPCVIHPWKEMLPGLVPERVTSGKVVAESKVRVCVPDSNGEVLDRGVAGELHVGGSAIIHEYWLGAEKRGTDAFYDDAEGRWIRTGDQAVMDEAGEIKIVGRYKDMIIRGGENISPSAIESLLLSKFDLIAEIVALPDVIAGEIPIAIMKKKEGQDVDIFKIRELLVKELGAAWVPEEIIDVESLGIDDYPRTSSGKVQKNKLREVLISQRQVQSSVVAGENMLDMLLRLWTKVLGLGPDTLTEESSIHDWADSLILARFSAVLHREAGHQISLQELMEHGTLAAQAKLLSSRGSAGQSISDLKPERDGPPTVDDMAHTRGDPVRAKRTEELANKTLSPLDLGWQDVEDVIPMNNMQENFMEYKRPQTSNHRHAWACPGSTMSDLKNAIEGAITHHSMLRTMGVYFDSSTSVHLTIRPSTKWFSHCITFVDPVKTADDLNTLVYNDPKLDYAAYPGPLFRCVITHIQDENCAGLVYMAQHSVFDGVSLPFFLEDLNTLLVSPSAVLKPHVPYKAWADNYYNLQDSSIAFSLVDWQAQRLHGISKNPATLFPVQRAPEWFKGSSVGWIDIKTGKPGPPRKSLDAEPIGVKGINIQGQLPDIQALKVQHGIEGSQILKAALAVVTTKYTRQPYALFGQAQAGRTWPFLLEWQAAMMPPAMDVDGPAVQGTLNRIPVDPEETILSMLSRLHAEQQHLNKHAYAPQHHLVAALDKENEGEGEFFKDAFKRQIFNWLPVPPAFELQGLRKVQIESRTDCGLLWNFLMLDQTTVNMNPTWDDAQLRRSEVEEMGNEILRVAREFATIRNWGKKVGS</sequence>
<dbReference type="Gene3D" id="3.40.50.12780">
    <property type="entry name" value="N-terminal domain of ligase-like"/>
    <property type="match status" value="1"/>
</dbReference>
<dbReference type="EMBL" id="KZ613945">
    <property type="protein sequence ID" value="PMD40355.1"/>
    <property type="molecule type" value="Genomic_DNA"/>
</dbReference>
<proteinExistence type="predicted"/>
<evidence type="ECO:0000256" key="1">
    <source>
        <dbReference type="ARBA" id="ARBA00022450"/>
    </source>
</evidence>
<keyword evidence="6" id="KW-1185">Reference proteome</keyword>
<feature type="region of interest" description="Disordered" evidence="3">
    <location>
        <begin position="603"/>
        <end position="629"/>
    </location>
</feature>
<dbReference type="InterPro" id="IPR000873">
    <property type="entry name" value="AMP-dep_synth/lig_dom"/>
</dbReference>
<dbReference type="AlphaFoldDB" id="A0A2J6RPB2"/>
<name>A0A2J6RPB2_HYAVF</name>
<evidence type="ECO:0000256" key="2">
    <source>
        <dbReference type="ARBA" id="ARBA00022553"/>
    </source>
</evidence>
<evidence type="ECO:0000313" key="6">
    <source>
        <dbReference type="Proteomes" id="UP000235786"/>
    </source>
</evidence>
<dbReference type="InterPro" id="IPR023213">
    <property type="entry name" value="CAT-like_dom_sf"/>
</dbReference>
<feature type="non-terminal residue" evidence="5">
    <location>
        <position position="1119"/>
    </location>
</feature>
<evidence type="ECO:0000259" key="4">
    <source>
        <dbReference type="PROSITE" id="PS50075"/>
    </source>
</evidence>
<evidence type="ECO:0000313" key="5">
    <source>
        <dbReference type="EMBL" id="PMD40355.1"/>
    </source>
</evidence>
<feature type="non-terminal residue" evidence="5">
    <location>
        <position position="1"/>
    </location>
</feature>
<accession>A0A2J6RPB2</accession>
<dbReference type="PANTHER" id="PTHR43201">
    <property type="entry name" value="ACYL-COA SYNTHETASE"/>
    <property type="match status" value="1"/>
</dbReference>
<dbReference type="PROSITE" id="PS50075">
    <property type="entry name" value="CARRIER"/>
    <property type="match status" value="1"/>
</dbReference>
<dbReference type="Proteomes" id="UP000235786">
    <property type="component" value="Unassembled WGS sequence"/>
</dbReference>
<dbReference type="InterPro" id="IPR009081">
    <property type="entry name" value="PP-bd_ACP"/>
</dbReference>
<dbReference type="STRING" id="1149755.A0A2J6RPB2"/>
<dbReference type="InterPro" id="IPR036736">
    <property type="entry name" value="ACP-like_sf"/>
</dbReference>
<gene>
    <name evidence="5" type="ORF">L207DRAFT_397206</name>
</gene>
<dbReference type="Pfam" id="PF00501">
    <property type="entry name" value="AMP-binding"/>
    <property type="match status" value="1"/>
</dbReference>
<dbReference type="SUPFAM" id="SSF47336">
    <property type="entry name" value="ACP-like"/>
    <property type="match status" value="1"/>
</dbReference>
<feature type="compositionally biased region" description="Basic and acidic residues" evidence="3">
    <location>
        <begin position="612"/>
        <end position="629"/>
    </location>
</feature>
<dbReference type="InterPro" id="IPR001242">
    <property type="entry name" value="Condensation_dom"/>
</dbReference>
<dbReference type="Pfam" id="PF00550">
    <property type="entry name" value="PP-binding"/>
    <property type="match status" value="1"/>
</dbReference>
<dbReference type="Gene3D" id="3.30.300.30">
    <property type="match status" value="1"/>
</dbReference>
<dbReference type="Pfam" id="PF00668">
    <property type="entry name" value="Condensation"/>
    <property type="match status" value="1"/>
</dbReference>
<dbReference type="Gene3D" id="1.10.1200.10">
    <property type="entry name" value="ACP-like"/>
    <property type="match status" value="1"/>
</dbReference>
<feature type="domain" description="Carrier" evidence="4">
    <location>
        <begin position="527"/>
        <end position="603"/>
    </location>
</feature>